<keyword evidence="8 10" id="KW-0975">Bacterial flagellum</keyword>
<dbReference type="InterPro" id="IPR006303">
    <property type="entry name" value="FliR"/>
</dbReference>
<feature type="transmembrane region" description="Helical" evidence="10">
    <location>
        <begin position="6"/>
        <end position="26"/>
    </location>
</feature>
<evidence type="ECO:0000256" key="3">
    <source>
        <dbReference type="ARBA" id="ARBA00021717"/>
    </source>
</evidence>
<feature type="transmembrane region" description="Helical" evidence="10">
    <location>
        <begin position="69"/>
        <end position="92"/>
    </location>
</feature>
<reference evidence="11" key="1">
    <citation type="submission" date="2016-08" db="EMBL/GenBank/DDBJ databases">
        <authorList>
            <person name="Seilhamer J.J."/>
        </authorList>
    </citation>
    <scope>NUCLEOTIDE SEQUENCE</scope>
    <source>
        <strain evidence="11">86</strain>
    </source>
</reference>
<dbReference type="AlphaFoldDB" id="A0A212LSB8"/>
<keyword evidence="11" id="KW-0969">Cilium</keyword>
<keyword evidence="7 10" id="KW-0472">Membrane</keyword>
<evidence type="ECO:0000256" key="7">
    <source>
        <dbReference type="ARBA" id="ARBA00023136"/>
    </source>
</evidence>
<evidence type="ECO:0000256" key="4">
    <source>
        <dbReference type="ARBA" id="ARBA00022475"/>
    </source>
</evidence>
<dbReference type="PRINTS" id="PR00953">
    <property type="entry name" value="TYPE3IMRPROT"/>
</dbReference>
<dbReference type="PANTHER" id="PTHR30065">
    <property type="entry name" value="FLAGELLAR BIOSYNTHETIC PROTEIN FLIR"/>
    <property type="match status" value="1"/>
</dbReference>
<keyword evidence="6 10" id="KW-1133">Transmembrane helix</keyword>
<feature type="transmembrane region" description="Helical" evidence="10">
    <location>
        <begin position="172"/>
        <end position="202"/>
    </location>
</feature>
<dbReference type="GO" id="GO:0009425">
    <property type="term" value="C:bacterial-type flagellum basal body"/>
    <property type="evidence" value="ECO:0007669"/>
    <property type="project" value="UniProtKB-SubCell"/>
</dbReference>
<gene>
    <name evidence="11" type="primary">fliR</name>
    <name evidence="11" type="ORF">KL86SPO_30626</name>
</gene>
<dbReference type="Pfam" id="PF01311">
    <property type="entry name" value="Bac_export_1"/>
    <property type="match status" value="1"/>
</dbReference>
<comment type="similarity">
    <text evidence="2 10">Belongs to the FliR/MopE/SpaR family.</text>
</comment>
<dbReference type="RefSeq" id="WP_288183852.1">
    <property type="nucleotide sequence ID" value="NZ_LT608335.1"/>
</dbReference>
<accession>A0A212LSB8</accession>
<evidence type="ECO:0000256" key="10">
    <source>
        <dbReference type="RuleBase" id="RU362071"/>
    </source>
</evidence>
<sequence>MDLFTLLQNQLGFCLLIFARMSGIFSTAPMFGARNVPVMVKAGLSLLLSYILLPLLAEPNLILPDALLSYVALIIGEFLIGLIMGFACSFIFHGIQMTGALLDTQIGFGMVNVFDPLIGQQVPIIGNFKYILAMLVYLASNSHHLFLSAMFYSFKIIPVTKGLFQPNMLANIMVDMLVAIFIIAVKISLPISVALVLTDVALGILARTMPQMNIFVVGVPGKILVGIFVLSLALPFYIVFLEVVFNEIFHHMYRLLESFAPV</sequence>
<proteinExistence type="inferred from homology"/>
<evidence type="ECO:0000256" key="1">
    <source>
        <dbReference type="ARBA" id="ARBA00002578"/>
    </source>
</evidence>
<evidence type="ECO:0000256" key="6">
    <source>
        <dbReference type="ARBA" id="ARBA00022989"/>
    </source>
</evidence>
<dbReference type="GO" id="GO:0006605">
    <property type="term" value="P:protein targeting"/>
    <property type="evidence" value="ECO:0007669"/>
    <property type="project" value="UniProtKB-UniRule"/>
</dbReference>
<dbReference type="NCBIfam" id="TIGR01400">
    <property type="entry name" value="fliR"/>
    <property type="match status" value="1"/>
</dbReference>
<dbReference type="GO" id="GO:0044780">
    <property type="term" value="P:bacterial-type flagellum assembly"/>
    <property type="evidence" value="ECO:0007669"/>
    <property type="project" value="UniProtKB-UniRule"/>
</dbReference>
<dbReference type="InterPro" id="IPR002010">
    <property type="entry name" value="T3SS_IM_R"/>
</dbReference>
<organism evidence="11">
    <name type="scientific">uncultured Sporomusa sp</name>
    <dbReference type="NCBI Taxonomy" id="307249"/>
    <lineage>
        <taxon>Bacteria</taxon>
        <taxon>Bacillati</taxon>
        <taxon>Bacillota</taxon>
        <taxon>Negativicutes</taxon>
        <taxon>Selenomonadales</taxon>
        <taxon>Sporomusaceae</taxon>
        <taxon>Sporomusa</taxon>
        <taxon>environmental samples</taxon>
    </lineage>
</organism>
<dbReference type="PANTHER" id="PTHR30065:SF1">
    <property type="entry name" value="SURFACE PRESENTATION OF ANTIGENS PROTEIN SPAR"/>
    <property type="match status" value="1"/>
</dbReference>
<evidence type="ECO:0000313" key="11">
    <source>
        <dbReference type="EMBL" id="SCM80448.1"/>
    </source>
</evidence>
<keyword evidence="5 10" id="KW-0812">Transmembrane</keyword>
<protein>
    <recommendedName>
        <fullName evidence="3 9">Flagellar biosynthetic protein FliR</fullName>
    </recommendedName>
</protein>
<keyword evidence="11" id="KW-0966">Cell projection</keyword>
<evidence type="ECO:0000256" key="5">
    <source>
        <dbReference type="ARBA" id="ARBA00022692"/>
    </source>
</evidence>
<comment type="function">
    <text evidence="1 10">Role in flagellar biosynthesis.</text>
</comment>
<feature type="transmembrane region" description="Helical" evidence="10">
    <location>
        <begin position="223"/>
        <end position="245"/>
    </location>
</feature>
<evidence type="ECO:0000256" key="9">
    <source>
        <dbReference type="NCBIfam" id="TIGR01400"/>
    </source>
</evidence>
<feature type="transmembrane region" description="Helical" evidence="10">
    <location>
        <begin position="38"/>
        <end position="57"/>
    </location>
</feature>
<evidence type="ECO:0000256" key="2">
    <source>
        <dbReference type="ARBA" id="ARBA00009772"/>
    </source>
</evidence>
<dbReference type="GO" id="GO:0005886">
    <property type="term" value="C:plasma membrane"/>
    <property type="evidence" value="ECO:0007669"/>
    <property type="project" value="UniProtKB-SubCell"/>
</dbReference>
<evidence type="ECO:0000256" key="8">
    <source>
        <dbReference type="ARBA" id="ARBA00023143"/>
    </source>
</evidence>
<dbReference type="EMBL" id="FMJE01000003">
    <property type="protein sequence ID" value="SCM80448.1"/>
    <property type="molecule type" value="Genomic_DNA"/>
</dbReference>
<keyword evidence="4 10" id="KW-1003">Cell membrane</keyword>
<comment type="subcellular location">
    <subcellularLocation>
        <location evidence="10">Cell membrane</location>
        <topology evidence="10">Multi-pass membrane protein</topology>
    </subcellularLocation>
    <subcellularLocation>
        <location evidence="10">Bacterial flagellum basal body</location>
    </subcellularLocation>
</comment>
<name>A0A212LSB8_9FIRM</name>
<keyword evidence="11" id="KW-0282">Flagellum</keyword>